<dbReference type="AlphaFoldDB" id="A0A1H3R5I6"/>
<proteinExistence type="predicted"/>
<dbReference type="PANTHER" id="PTHR24221:SF654">
    <property type="entry name" value="ATP-BINDING CASSETTE SUB-FAMILY B MEMBER 6"/>
    <property type="match status" value="1"/>
</dbReference>
<keyword evidence="6 7" id="KW-0472">Membrane</keyword>
<reference evidence="10 11" key="1">
    <citation type="submission" date="2016-10" db="EMBL/GenBank/DDBJ databases">
        <authorList>
            <person name="de Groot N.N."/>
        </authorList>
    </citation>
    <scope>NUCLEOTIDE SEQUENCE [LARGE SCALE GENOMIC DNA]</scope>
    <source>
        <strain evidence="10 11">DSM 21650</strain>
    </source>
</reference>
<keyword evidence="11" id="KW-1185">Reference proteome</keyword>
<evidence type="ECO:0000313" key="10">
    <source>
        <dbReference type="EMBL" id="SDZ21102.1"/>
    </source>
</evidence>
<dbReference type="PANTHER" id="PTHR24221">
    <property type="entry name" value="ATP-BINDING CASSETTE SUB-FAMILY B"/>
    <property type="match status" value="1"/>
</dbReference>
<feature type="domain" description="ABC transmembrane type-1" evidence="9">
    <location>
        <begin position="12"/>
        <end position="293"/>
    </location>
</feature>
<dbReference type="SMART" id="SM00382">
    <property type="entry name" value="AAA"/>
    <property type="match status" value="1"/>
</dbReference>
<evidence type="ECO:0000259" key="8">
    <source>
        <dbReference type="PROSITE" id="PS50893"/>
    </source>
</evidence>
<feature type="transmembrane region" description="Helical" evidence="7">
    <location>
        <begin position="241"/>
        <end position="265"/>
    </location>
</feature>
<dbReference type="Gene3D" id="3.40.50.300">
    <property type="entry name" value="P-loop containing nucleotide triphosphate hydrolases"/>
    <property type="match status" value="1"/>
</dbReference>
<dbReference type="RefSeq" id="WP_176967960.1">
    <property type="nucleotide sequence ID" value="NZ_FNQE01000025.1"/>
</dbReference>
<protein>
    <submittedName>
        <fullName evidence="10">ABC transporter transmembrane region</fullName>
    </submittedName>
</protein>
<gene>
    <name evidence="10" type="ORF">SAMN05660462_02225</name>
</gene>
<dbReference type="InterPro" id="IPR027417">
    <property type="entry name" value="P-loop_NTPase"/>
</dbReference>
<feature type="domain" description="ABC transporter" evidence="8">
    <location>
        <begin position="324"/>
        <end position="550"/>
    </location>
</feature>
<keyword evidence="4" id="KW-0067">ATP-binding</keyword>
<keyword evidence="2 7" id="KW-0812">Transmembrane</keyword>
<evidence type="ECO:0000259" key="9">
    <source>
        <dbReference type="PROSITE" id="PS50929"/>
    </source>
</evidence>
<dbReference type="Proteomes" id="UP000198625">
    <property type="component" value="Unassembled WGS sequence"/>
</dbReference>
<dbReference type="InterPro" id="IPR036640">
    <property type="entry name" value="ABC1_TM_sf"/>
</dbReference>
<evidence type="ECO:0000256" key="3">
    <source>
        <dbReference type="ARBA" id="ARBA00022741"/>
    </source>
</evidence>
<dbReference type="SUPFAM" id="SSF90123">
    <property type="entry name" value="ABC transporter transmembrane region"/>
    <property type="match status" value="1"/>
</dbReference>
<dbReference type="PROSITE" id="PS50929">
    <property type="entry name" value="ABC_TM1F"/>
    <property type="match status" value="1"/>
</dbReference>
<evidence type="ECO:0000256" key="7">
    <source>
        <dbReference type="SAM" id="Phobius"/>
    </source>
</evidence>
<feature type="transmembrane region" description="Helical" evidence="7">
    <location>
        <begin position="151"/>
        <end position="169"/>
    </location>
</feature>
<dbReference type="InterPro" id="IPR039421">
    <property type="entry name" value="Type_1_exporter"/>
</dbReference>
<dbReference type="GO" id="GO:0140359">
    <property type="term" value="F:ABC-type transporter activity"/>
    <property type="evidence" value="ECO:0007669"/>
    <property type="project" value="InterPro"/>
</dbReference>
<evidence type="ECO:0000256" key="2">
    <source>
        <dbReference type="ARBA" id="ARBA00022692"/>
    </source>
</evidence>
<feature type="transmembrane region" description="Helical" evidence="7">
    <location>
        <begin position="47"/>
        <end position="68"/>
    </location>
</feature>
<evidence type="ECO:0000313" key="11">
    <source>
        <dbReference type="Proteomes" id="UP000198625"/>
    </source>
</evidence>
<keyword evidence="3" id="KW-0547">Nucleotide-binding</keyword>
<sequence>MKELLLKRKGRFILYVLACFLPVVDTLLRNFSFALIIGSIEKGQMDYFVKVFALAIFFAVLGILLFILSRFMRISFMRDTILDVRIQAFDKILKHSYKNFSKKSKDVYISNLINDINVFEQHFFHKLLNVIYFGGQYTASLIILLFLDYKFALSLFVVSIVLFFFSKSFEKKTVKLQEEVSENNEKFTTNIANTFNGLEILKLNNIEDKFLGSTLKAVDKVERKKLHYTVFTEGQRNLTNFLGFVIFVGILIYSISSILNGASFAKTALMLQLSNGCVWPIVQLFPFLNELRASNTIYNKITKNDEDTSSSIVKEKNFEFNSEIRVEGLKFNYDGKEIFKGASFNIEKGKKYLLKGESGSGKSTLIKLLSMVVDDYEGSITMDGVNYREIKEESLNNNVSFVYQDVFLFEDTIANNITLFKDIPEEKILKAAEGAGLIEFLNEKKLGLQETLMENGKNLSGGQRQRISIARAIVKNASILFVDEGTSSLNEELGRAVEDTILSLDSTVIAISHRYYKGITEKYDYVLEVKNGLVTQYKSQDYFSMEVLAL</sequence>
<dbReference type="Pfam" id="PF00005">
    <property type="entry name" value="ABC_tran"/>
    <property type="match status" value="1"/>
</dbReference>
<evidence type="ECO:0000256" key="6">
    <source>
        <dbReference type="ARBA" id="ARBA00023136"/>
    </source>
</evidence>
<name>A0A1H3R5I6_9FIRM</name>
<evidence type="ECO:0000256" key="1">
    <source>
        <dbReference type="ARBA" id="ARBA00004651"/>
    </source>
</evidence>
<dbReference type="Pfam" id="PF00664">
    <property type="entry name" value="ABC_membrane"/>
    <property type="match status" value="1"/>
</dbReference>
<feature type="transmembrane region" description="Helical" evidence="7">
    <location>
        <begin position="12"/>
        <end position="35"/>
    </location>
</feature>
<dbReference type="GO" id="GO:0016887">
    <property type="term" value="F:ATP hydrolysis activity"/>
    <property type="evidence" value="ECO:0007669"/>
    <property type="project" value="InterPro"/>
</dbReference>
<keyword evidence="5 7" id="KW-1133">Transmembrane helix</keyword>
<feature type="transmembrane region" description="Helical" evidence="7">
    <location>
        <begin position="127"/>
        <end position="145"/>
    </location>
</feature>
<accession>A0A1H3R5I6</accession>
<dbReference type="Gene3D" id="1.20.1560.10">
    <property type="entry name" value="ABC transporter type 1, transmembrane domain"/>
    <property type="match status" value="1"/>
</dbReference>
<dbReference type="InterPro" id="IPR003593">
    <property type="entry name" value="AAA+_ATPase"/>
</dbReference>
<dbReference type="PROSITE" id="PS00211">
    <property type="entry name" value="ABC_TRANSPORTER_1"/>
    <property type="match status" value="1"/>
</dbReference>
<dbReference type="EMBL" id="FNQE01000025">
    <property type="protein sequence ID" value="SDZ21102.1"/>
    <property type="molecule type" value="Genomic_DNA"/>
</dbReference>
<dbReference type="InterPro" id="IPR003439">
    <property type="entry name" value="ABC_transporter-like_ATP-bd"/>
</dbReference>
<evidence type="ECO:0000256" key="4">
    <source>
        <dbReference type="ARBA" id="ARBA00022840"/>
    </source>
</evidence>
<dbReference type="CDD" id="cd07346">
    <property type="entry name" value="ABC_6TM_exporters"/>
    <property type="match status" value="1"/>
</dbReference>
<organism evidence="10 11">
    <name type="scientific">Proteiniborus ethanoligenes</name>
    <dbReference type="NCBI Taxonomy" id="415015"/>
    <lineage>
        <taxon>Bacteria</taxon>
        <taxon>Bacillati</taxon>
        <taxon>Bacillota</taxon>
        <taxon>Clostridia</taxon>
        <taxon>Eubacteriales</taxon>
        <taxon>Proteiniborus</taxon>
    </lineage>
</organism>
<dbReference type="PROSITE" id="PS50893">
    <property type="entry name" value="ABC_TRANSPORTER_2"/>
    <property type="match status" value="1"/>
</dbReference>
<evidence type="ECO:0000256" key="5">
    <source>
        <dbReference type="ARBA" id="ARBA00022989"/>
    </source>
</evidence>
<dbReference type="InterPro" id="IPR011527">
    <property type="entry name" value="ABC1_TM_dom"/>
</dbReference>
<dbReference type="GO" id="GO:0034040">
    <property type="term" value="F:ATPase-coupled lipid transmembrane transporter activity"/>
    <property type="evidence" value="ECO:0007669"/>
    <property type="project" value="TreeGrafter"/>
</dbReference>
<dbReference type="InterPro" id="IPR017871">
    <property type="entry name" value="ABC_transporter-like_CS"/>
</dbReference>
<dbReference type="STRING" id="415015.SAMN05660462_02225"/>
<comment type="subcellular location">
    <subcellularLocation>
        <location evidence="1">Cell membrane</location>
        <topology evidence="1">Multi-pass membrane protein</topology>
    </subcellularLocation>
</comment>
<dbReference type="GO" id="GO:0005886">
    <property type="term" value="C:plasma membrane"/>
    <property type="evidence" value="ECO:0007669"/>
    <property type="project" value="UniProtKB-SubCell"/>
</dbReference>
<dbReference type="SUPFAM" id="SSF52540">
    <property type="entry name" value="P-loop containing nucleoside triphosphate hydrolases"/>
    <property type="match status" value="1"/>
</dbReference>
<dbReference type="GO" id="GO:0005524">
    <property type="term" value="F:ATP binding"/>
    <property type="evidence" value="ECO:0007669"/>
    <property type="project" value="UniProtKB-KW"/>
</dbReference>